<name>A0ABQ4XMY2_9ASTR</name>
<reference evidence="2" key="2">
    <citation type="submission" date="2022-01" db="EMBL/GenBank/DDBJ databases">
        <authorList>
            <person name="Yamashiro T."/>
            <person name="Shiraishi A."/>
            <person name="Satake H."/>
            <person name="Nakayama K."/>
        </authorList>
    </citation>
    <scope>NUCLEOTIDE SEQUENCE</scope>
</reference>
<evidence type="ECO:0000313" key="2">
    <source>
        <dbReference type="EMBL" id="GJS66707.1"/>
    </source>
</evidence>
<reference evidence="2" key="1">
    <citation type="journal article" date="2022" name="Int. J. Mol. Sci.">
        <title>Draft Genome of Tanacetum Coccineum: Genomic Comparison of Closely Related Tanacetum-Family Plants.</title>
        <authorList>
            <person name="Yamashiro T."/>
            <person name="Shiraishi A."/>
            <person name="Nakayama K."/>
            <person name="Satake H."/>
        </authorList>
    </citation>
    <scope>NUCLEOTIDE SEQUENCE</scope>
</reference>
<protein>
    <submittedName>
        <fullName evidence="2">Uncharacterized protein</fullName>
    </submittedName>
</protein>
<accession>A0ABQ4XMY2</accession>
<gene>
    <name evidence="2" type="ORF">Tco_0681271</name>
</gene>
<sequence length="202" mass="23393">MPKDIKKNQRAFVGGTWSASEENEEEATKDETCLVAQTSKEVHSETEYYSEDLYEVDLDSAYNLLCKVGLKVINMPRAIVGDTSLTKSYIPKVSETLGISPTIENFYKPIEDRCIHEAVFTNEWDLSSLAFFQETEEPYYTDLPTLDEIHQFHRFERVESNRTIKSKPVTLMTNQVLTKEVREDLKRWEKLIRENVFSLGGH</sequence>
<proteinExistence type="predicted"/>
<dbReference type="Proteomes" id="UP001151760">
    <property type="component" value="Unassembled WGS sequence"/>
</dbReference>
<organism evidence="2 3">
    <name type="scientific">Tanacetum coccineum</name>
    <dbReference type="NCBI Taxonomy" id="301880"/>
    <lineage>
        <taxon>Eukaryota</taxon>
        <taxon>Viridiplantae</taxon>
        <taxon>Streptophyta</taxon>
        <taxon>Embryophyta</taxon>
        <taxon>Tracheophyta</taxon>
        <taxon>Spermatophyta</taxon>
        <taxon>Magnoliopsida</taxon>
        <taxon>eudicotyledons</taxon>
        <taxon>Gunneridae</taxon>
        <taxon>Pentapetalae</taxon>
        <taxon>asterids</taxon>
        <taxon>campanulids</taxon>
        <taxon>Asterales</taxon>
        <taxon>Asteraceae</taxon>
        <taxon>Asteroideae</taxon>
        <taxon>Anthemideae</taxon>
        <taxon>Anthemidinae</taxon>
        <taxon>Tanacetum</taxon>
    </lineage>
</organism>
<dbReference type="EMBL" id="BQNB010009668">
    <property type="protein sequence ID" value="GJS66707.1"/>
    <property type="molecule type" value="Genomic_DNA"/>
</dbReference>
<evidence type="ECO:0000313" key="3">
    <source>
        <dbReference type="Proteomes" id="UP001151760"/>
    </source>
</evidence>
<comment type="caution">
    <text evidence="2">The sequence shown here is derived from an EMBL/GenBank/DDBJ whole genome shotgun (WGS) entry which is preliminary data.</text>
</comment>
<keyword evidence="3" id="KW-1185">Reference proteome</keyword>
<feature type="region of interest" description="Disordered" evidence="1">
    <location>
        <begin position="1"/>
        <end position="30"/>
    </location>
</feature>
<evidence type="ECO:0000256" key="1">
    <source>
        <dbReference type="SAM" id="MobiDB-lite"/>
    </source>
</evidence>